<organism evidence="7 8">
    <name type="scientific">Paracoccus tegillarcae</name>
    <dbReference type="NCBI Taxonomy" id="1529068"/>
    <lineage>
        <taxon>Bacteria</taxon>
        <taxon>Pseudomonadati</taxon>
        <taxon>Pseudomonadota</taxon>
        <taxon>Alphaproteobacteria</taxon>
        <taxon>Rhodobacterales</taxon>
        <taxon>Paracoccaceae</taxon>
        <taxon>Paracoccus</taxon>
    </lineage>
</organism>
<name>A0A2K9F238_9RHOB</name>
<dbReference type="OrthoDB" id="7784409at2"/>
<reference evidence="7 8" key="1">
    <citation type="submission" date="2017-12" db="EMBL/GenBank/DDBJ databases">
        <authorList>
            <person name="Hurst M.R.H."/>
        </authorList>
    </citation>
    <scope>NUCLEOTIDE SEQUENCE [LARGE SCALE GENOMIC DNA]</scope>
    <source>
        <strain evidence="7 8">BM15</strain>
    </source>
</reference>
<comment type="subcellular location">
    <subcellularLocation>
        <location evidence="1">Membrane</location>
        <topology evidence="1">Single-pass membrane protein</topology>
    </subcellularLocation>
</comment>
<evidence type="ECO:0000313" key="8">
    <source>
        <dbReference type="Proteomes" id="UP000233742"/>
    </source>
</evidence>
<feature type="signal peptide" evidence="5">
    <location>
        <begin position="1"/>
        <end position="24"/>
    </location>
</feature>
<feature type="domain" description="Translocation and assembly module TamB C-terminal" evidence="6">
    <location>
        <begin position="1246"/>
        <end position="1600"/>
    </location>
</feature>
<dbReference type="KEGG" id="paro:CUV01_07180"/>
<proteinExistence type="predicted"/>
<evidence type="ECO:0000259" key="6">
    <source>
        <dbReference type="Pfam" id="PF04357"/>
    </source>
</evidence>
<evidence type="ECO:0000256" key="5">
    <source>
        <dbReference type="SAM" id="SignalP"/>
    </source>
</evidence>
<evidence type="ECO:0000313" key="7">
    <source>
        <dbReference type="EMBL" id="AUH33201.1"/>
    </source>
</evidence>
<dbReference type="GO" id="GO:0009306">
    <property type="term" value="P:protein secretion"/>
    <property type="evidence" value="ECO:0007669"/>
    <property type="project" value="InterPro"/>
</dbReference>
<dbReference type="Proteomes" id="UP000233742">
    <property type="component" value="Chromosome"/>
</dbReference>
<dbReference type="RefSeq" id="WP_101459871.1">
    <property type="nucleotide sequence ID" value="NZ_CP025408.1"/>
</dbReference>
<evidence type="ECO:0000256" key="1">
    <source>
        <dbReference type="ARBA" id="ARBA00004167"/>
    </source>
</evidence>
<accession>A0A2K9F238</accession>
<sequence>MMIRKILVLLALIMLLPLSPARVAAQDSAAEISEQTEDDRGFITRLLEENLSGAGRQVIIEGFEGALSSRATYDSITIADADGTWLTLNDGAIQWNRSALLRRRIEIAELSAAEILLPRLPKSEQQATAEAQPFSLPDLPVSIRIDQILAERVELGEPIIGMPASLKVSGTMQLEGGEGTAQLSIDRLDGPRGQFVLDAGYANETQTLSLDLQLDEDADGLLVNLVDLYDKPSVKAEISGQGPLSDFTAEIQLATDGQPRVTGRASATARAAEDGAPGTAFRLELGGDVASLLPPDNRAFFGPNTQLLTEGWRGDNGRLELPVLMIDTDALNVSGSLTTNENGAPQTAVLLMTLGADAGATEVPVVLPFGGGDMRVNDGRLELQYNAAEGDGWLLSGRVGQLDQQGVRIGSLDLDGSGTVALDEGELTGIDGQIRFGARQMDFDDAAMAQAIGENVTGSTEFQFTPGEALQLSELTLDGSDYGLAGQMLISGLGSGITVSGDVSASYDDLTRLSQLAGRPLTGSAQAVVSGDYVVLSRGFDVNVRVTGTDISADQAQLDRLLAGESRISLQARRDETGITLSEFLVNAQRLTVSAEGVINSDSSDVKAFISMPSLSDADAELGGSLEAEAFLNGPTGQRRLTISGEAQDLKTGIAELDGALQGTTNLAVLAGEQDGGYVVEQFQITNLQIKATGEGNLVPGQMDAQASVEVPDLTVLERGWSGALTANATLREEDGIRFLDVTGKGSDLRMGQENVDGALTGETDILVRAQQQGDVFTIREAQLRNDQMQATAEGVYGAGETDLSADMSIRSLAALGQGWSGSLQAQGRVLDQDDGSRLLDITGSGQDLSLGQSQVDGALTGETRLTMRGTEKDGVLTIDQAHILNDQAEITAEGVVGGDQTNFSGHIDFKQLAALGAGLQGSLVADASAVAGSDGAIQVDVTGTGRDLAMGQQDLDAALSGPTDISLTGELRDGVFTIEDARIDNANLDATASGQVGAGVTDLSANLVAGDLRFLGRGVSGGVNVNGRMLDQSGTREITLNGTANGLAIGQPRVDPVLAGQTTLDLAATQRGEILTLQRFVARNPQMNVTADGSLQTGINLNATLNNLALVQPGFAGPATMTGTIRQQQSDGEFAVNLATTAPGGTRAQVTGTATGDFSTTNLRVTGVSDAALANPLIRTRAVEGPISFDLLMQGPPGLDAISGTVSLNNGRAAEPRLGITLSPINVTAQLQNGLININGSSGVEAGGTIRVDGSVNVGTGAQDIAINLDGVTLRDPNLYETQVRGDLRFAGTAAEGQLISGRIMIDEAEIRIPSTGLGGAKAIPDIEHVGDTRPVRATRAKAGLEAFPSLASQDAGMRGPAATPPANPPRLDLLIDAPNQVFIRGRGVDAEMGGQIRLSGTTRNVIPIGTLELIRGRVDLLGKRFVLTEGLVEMQGSLVPVLRLVAETSQDGITTRIIIDGEARNPDIIFEASPDMPEEEVLSQLLFGRGLDNISPLQAAQLANAVAVLAGRGGEGIIGNLRNQVGLDDLDLQTDDEGNVQVRAGKYLTDNVYTDVAVGDSGKTQLNLNLDISESLRARGSVSSDGESTIGVYFERDY</sequence>
<evidence type="ECO:0000256" key="2">
    <source>
        <dbReference type="ARBA" id="ARBA00022692"/>
    </source>
</evidence>
<evidence type="ECO:0000256" key="4">
    <source>
        <dbReference type="ARBA" id="ARBA00023136"/>
    </source>
</evidence>
<keyword evidence="5" id="KW-0732">Signal</keyword>
<dbReference type="InterPro" id="IPR007452">
    <property type="entry name" value="TamB_C"/>
</dbReference>
<gene>
    <name evidence="7" type="ORF">CUV01_07180</name>
</gene>
<keyword evidence="3" id="KW-1133">Transmembrane helix</keyword>
<evidence type="ECO:0000256" key="3">
    <source>
        <dbReference type="ARBA" id="ARBA00022989"/>
    </source>
</evidence>
<keyword evidence="2" id="KW-0812">Transmembrane</keyword>
<feature type="chain" id="PRO_5014920884" evidence="5">
    <location>
        <begin position="25"/>
        <end position="1600"/>
    </location>
</feature>
<dbReference type="Pfam" id="PF04357">
    <property type="entry name" value="TamB"/>
    <property type="match status" value="1"/>
</dbReference>
<keyword evidence="8" id="KW-1185">Reference proteome</keyword>
<dbReference type="EMBL" id="CP025408">
    <property type="protein sequence ID" value="AUH33201.1"/>
    <property type="molecule type" value="Genomic_DNA"/>
</dbReference>
<keyword evidence="4" id="KW-0472">Membrane</keyword>
<dbReference type="GO" id="GO:0005886">
    <property type="term" value="C:plasma membrane"/>
    <property type="evidence" value="ECO:0007669"/>
    <property type="project" value="InterPro"/>
</dbReference>
<protein>
    <submittedName>
        <fullName evidence="7">DUF490 domain-containing protein</fullName>
    </submittedName>
</protein>